<dbReference type="PANTHER" id="PTHR30055:SF234">
    <property type="entry name" value="HTH-TYPE TRANSCRIPTIONAL REGULATOR BETI"/>
    <property type="match status" value="1"/>
</dbReference>
<keyword evidence="1" id="KW-0678">Repressor</keyword>
<dbReference type="SUPFAM" id="SSF48498">
    <property type="entry name" value="Tetracyclin repressor-like, C-terminal domain"/>
    <property type="match status" value="1"/>
</dbReference>
<evidence type="ECO:0000313" key="8">
    <source>
        <dbReference type="Proteomes" id="UP000008229"/>
    </source>
</evidence>
<dbReference type="EMBL" id="CP001854">
    <property type="protein sequence ID" value="ADB48886.1"/>
    <property type="molecule type" value="Genomic_DNA"/>
</dbReference>
<evidence type="ECO:0000256" key="5">
    <source>
        <dbReference type="PROSITE-ProRule" id="PRU00335"/>
    </source>
</evidence>
<dbReference type="Proteomes" id="UP000008229">
    <property type="component" value="Chromosome"/>
</dbReference>
<dbReference type="eggNOG" id="COG1309">
    <property type="taxonomic scope" value="Bacteria"/>
</dbReference>
<keyword evidence="8" id="KW-1185">Reference proteome</keyword>
<evidence type="ECO:0000259" key="6">
    <source>
        <dbReference type="PROSITE" id="PS50977"/>
    </source>
</evidence>
<dbReference type="InterPro" id="IPR036271">
    <property type="entry name" value="Tet_transcr_reg_TetR-rel_C_sf"/>
</dbReference>
<feature type="DNA-binding region" description="H-T-H motif" evidence="5">
    <location>
        <begin position="171"/>
        <end position="190"/>
    </location>
</feature>
<evidence type="ECO:0000256" key="1">
    <source>
        <dbReference type="ARBA" id="ARBA00022491"/>
    </source>
</evidence>
<dbReference type="HOGENOM" id="CLU_793908_0_0_11"/>
<keyword evidence="3 5" id="KW-0238">DNA-binding</keyword>
<dbReference type="KEGG" id="cwo:Cwoe_0450"/>
<dbReference type="GO" id="GO:0003700">
    <property type="term" value="F:DNA-binding transcription factor activity"/>
    <property type="evidence" value="ECO:0007669"/>
    <property type="project" value="TreeGrafter"/>
</dbReference>
<evidence type="ECO:0000256" key="3">
    <source>
        <dbReference type="ARBA" id="ARBA00023125"/>
    </source>
</evidence>
<dbReference type="eggNOG" id="COG3677">
    <property type="taxonomic scope" value="Bacteria"/>
</dbReference>
<keyword evidence="2" id="KW-0805">Transcription regulation</keyword>
<dbReference type="InterPro" id="IPR039538">
    <property type="entry name" value="BetI_C"/>
</dbReference>
<dbReference type="Gene3D" id="1.10.357.10">
    <property type="entry name" value="Tetracycline Repressor, domain 2"/>
    <property type="match status" value="1"/>
</dbReference>
<dbReference type="InterPro" id="IPR009057">
    <property type="entry name" value="Homeodomain-like_sf"/>
</dbReference>
<dbReference type="PRINTS" id="PR00455">
    <property type="entry name" value="HTHTETR"/>
</dbReference>
<name>D3F7B5_CONWI</name>
<dbReference type="PANTHER" id="PTHR30055">
    <property type="entry name" value="HTH-TYPE TRANSCRIPTIONAL REGULATOR RUTR"/>
    <property type="match status" value="1"/>
</dbReference>
<organism evidence="7 8">
    <name type="scientific">Conexibacter woesei (strain DSM 14684 / CCUG 47730 / CIP 108061 / JCM 11494 / NBRC 100937 / ID131577)</name>
    <dbReference type="NCBI Taxonomy" id="469383"/>
    <lineage>
        <taxon>Bacteria</taxon>
        <taxon>Bacillati</taxon>
        <taxon>Actinomycetota</taxon>
        <taxon>Thermoleophilia</taxon>
        <taxon>Solirubrobacterales</taxon>
        <taxon>Conexibacteraceae</taxon>
        <taxon>Conexibacter</taxon>
    </lineage>
</organism>
<dbReference type="InterPro" id="IPR001647">
    <property type="entry name" value="HTH_TetR"/>
</dbReference>
<dbReference type="InterPro" id="IPR050109">
    <property type="entry name" value="HTH-type_TetR-like_transc_reg"/>
</dbReference>
<keyword evidence="4" id="KW-0804">Transcription</keyword>
<reference evidence="7 8" key="1">
    <citation type="journal article" date="2010" name="Stand. Genomic Sci.">
        <title>Complete genome sequence of Conexibacter woesei type strain (ID131577).</title>
        <authorList>
            <person name="Pukall R."/>
            <person name="Lapidus A."/>
            <person name="Glavina Del Rio T."/>
            <person name="Copeland A."/>
            <person name="Tice H."/>
            <person name="Cheng J.-F."/>
            <person name="Lucas S."/>
            <person name="Chen F."/>
            <person name="Nolan M."/>
            <person name="Bruce D."/>
            <person name="Goodwin L."/>
            <person name="Pitluck S."/>
            <person name="Mavromatis K."/>
            <person name="Ivanova N."/>
            <person name="Ovchinnikova G."/>
            <person name="Pati A."/>
            <person name="Chen A."/>
            <person name="Palaniappan K."/>
            <person name="Land M."/>
            <person name="Hauser L."/>
            <person name="Chang Y.-J."/>
            <person name="Jeffries C.D."/>
            <person name="Chain P."/>
            <person name="Meincke L."/>
            <person name="Sims D."/>
            <person name="Brettin T."/>
            <person name="Detter J.C."/>
            <person name="Rohde M."/>
            <person name="Goeker M."/>
            <person name="Bristow J."/>
            <person name="Eisen J.A."/>
            <person name="Markowitz V."/>
            <person name="Kyrpides N.C."/>
            <person name="Klenk H.-P."/>
            <person name="Hugenholtz P."/>
        </authorList>
    </citation>
    <scope>NUCLEOTIDE SEQUENCE [LARGE SCALE GENOMIC DNA]</scope>
    <source>
        <strain evidence="8">DSM 14684 / CIP 108061 / JCM 11494 / NBRC 100937 / ID131577</strain>
    </source>
</reference>
<evidence type="ECO:0000313" key="7">
    <source>
        <dbReference type="EMBL" id="ADB48886.1"/>
    </source>
</evidence>
<protein>
    <submittedName>
        <fullName evidence="7">Transcriptional regulator, TetR family</fullName>
    </submittedName>
</protein>
<dbReference type="Pfam" id="PF13977">
    <property type="entry name" value="TetR_C_6"/>
    <property type="match status" value="1"/>
</dbReference>
<accession>D3F7B5</accession>
<dbReference type="SUPFAM" id="SSF46689">
    <property type="entry name" value="Homeodomain-like"/>
    <property type="match status" value="1"/>
</dbReference>
<evidence type="ECO:0000256" key="2">
    <source>
        <dbReference type="ARBA" id="ARBA00023015"/>
    </source>
</evidence>
<dbReference type="PROSITE" id="PS50977">
    <property type="entry name" value="HTH_TETR_2"/>
    <property type="match status" value="1"/>
</dbReference>
<dbReference type="Pfam" id="PF00440">
    <property type="entry name" value="TetR_N"/>
    <property type="match status" value="1"/>
</dbReference>
<proteinExistence type="predicted"/>
<feature type="domain" description="HTH tetR-type" evidence="6">
    <location>
        <begin position="148"/>
        <end position="208"/>
    </location>
</feature>
<dbReference type="STRING" id="469383.Cwoe_0450"/>
<dbReference type="AlphaFoldDB" id="D3F7B5"/>
<evidence type="ECO:0000256" key="4">
    <source>
        <dbReference type="ARBA" id="ARBA00023163"/>
    </source>
</evidence>
<reference evidence="8" key="2">
    <citation type="submission" date="2010-01" db="EMBL/GenBank/DDBJ databases">
        <title>The complete genome of Conexibacter woesei DSM 14684.</title>
        <authorList>
            <consortium name="US DOE Joint Genome Institute (JGI-PGF)"/>
            <person name="Lucas S."/>
            <person name="Copeland A."/>
            <person name="Lapidus A."/>
            <person name="Glavina del Rio T."/>
            <person name="Dalin E."/>
            <person name="Tice H."/>
            <person name="Bruce D."/>
            <person name="Goodwin L."/>
            <person name="Pitluck S."/>
            <person name="Kyrpides N."/>
            <person name="Mavromatis K."/>
            <person name="Ivanova N."/>
            <person name="Mikhailova N."/>
            <person name="Chertkov O."/>
            <person name="Brettin T."/>
            <person name="Detter J.C."/>
            <person name="Han C."/>
            <person name="Larimer F."/>
            <person name="Land M."/>
            <person name="Hauser L."/>
            <person name="Markowitz V."/>
            <person name="Cheng J.-F."/>
            <person name="Hugenholtz P."/>
            <person name="Woyke T."/>
            <person name="Wu D."/>
            <person name="Pukall R."/>
            <person name="Steenblock K."/>
            <person name="Schneider S."/>
            <person name="Klenk H.-P."/>
            <person name="Eisen J.A."/>
        </authorList>
    </citation>
    <scope>NUCLEOTIDE SEQUENCE [LARGE SCALE GENOMIC DNA]</scope>
    <source>
        <strain evidence="8">DSM 14684 / CIP 108061 / JCM 11494 / NBRC 100937 / ID131577</strain>
    </source>
</reference>
<dbReference type="GO" id="GO:0000976">
    <property type="term" value="F:transcription cis-regulatory region binding"/>
    <property type="evidence" value="ECO:0007669"/>
    <property type="project" value="TreeGrafter"/>
</dbReference>
<gene>
    <name evidence="7" type="ordered locus">Cwoe_0450</name>
</gene>
<sequence>MFSPVPRRPSEQTCAAWLWRRLSDDGRHAYCPRCGADRPFRLRRGDIRYACRVCEMALDPRAGTAFEGSRTPLGTWFVATAMLREDPQLTPTALAAEAGVSYATSWRMLRRLRELPAGAFELRAGLGDEPGREPSTRVSLPSDDLIADPKLTSILRGAATAIVARGFAETRISDIADEAGVSAATVLHHFRTREAVLLAALRWAGAVATMQLSEELDPDASARDWLRKSVGSILPADEEQRAEAVLQLECWNVALHEPELVVHTEDIARRWRATLAELVQHGIDRGEFSTAAPAADVADLIAAALNGLWPKVLLGFEDYPRERCIELAETLLDTLLPAGAARAAPPVAR</sequence>